<dbReference type="InterPro" id="IPR051829">
    <property type="entry name" value="Multiheme_Cytochr_ET"/>
</dbReference>
<dbReference type="KEGG" id="nti:DNFV4_03318"/>
<dbReference type="PANTHER" id="PTHR35038">
    <property type="entry name" value="DISSIMILATORY SULFITE REDUCTASE SIRA"/>
    <property type="match status" value="1"/>
</dbReference>
<dbReference type="InterPro" id="IPR036280">
    <property type="entry name" value="Multihaem_cyt_sf"/>
</dbReference>
<dbReference type="AlphaFoldDB" id="A0AA86N168"/>
<evidence type="ECO:0000313" key="5">
    <source>
        <dbReference type="Proteomes" id="UP001179121"/>
    </source>
</evidence>
<sequence>MTTLRTWRWIKAGSLFLIAVLMGAVAVYDGAVAQKPDGPAGAGAGDKQAGQASGQASDGVEGWVAEIEKTFIRSEDCKQCHDRHYEEWKGMREQTPDLKTFGRVDAALLHGTSLESPVFKTVFGLWMQTKPTAEQQTKCLSCHVPATTVYPQHAGKIAEQVLNGKVTVEGIGCASCHLIHAIEPNGGPPPTFKIKPGSTLYGPYSDPEENLVHTAEQSDLYRGANFCASCHFDKVKDVTKRDLPGEILQGTICQDCHMEPSTGSSTSKRGSLTRQIGRHWFRGVVIPGTLLKNRNLQAEWMPRVDIEATKSANSVAGTALVRVGSLPHSFPDGDPVLKQFLLTITVKDAQGNVLTTEEKRFGLPYEQILRGPIPDPFIKGGTTRKVPFSHTWQGAAVPASVEAVLTYQLIPEPSPALRDQYLATLPSEDERKRAGNIIDEYIQPRVLTYRVKTL</sequence>
<keyword evidence="5" id="KW-1185">Reference proteome</keyword>
<dbReference type="RefSeq" id="WP_289269626.1">
    <property type="nucleotide sequence ID" value="NZ_OX365700.1"/>
</dbReference>
<dbReference type="EMBL" id="OX365700">
    <property type="protein sequence ID" value="CAI4032888.1"/>
    <property type="molecule type" value="Genomic_DNA"/>
</dbReference>
<protein>
    <submittedName>
        <fullName evidence="4">MULTIHEME_CYTC domain-containing protein</fullName>
    </submittedName>
</protein>
<dbReference type="SUPFAM" id="SSF48695">
    <property type="entry name" value="Multiheme cytochromes"/>
    <property type="match status" value="1"/>
</dbReference>
<dbReference type="Pfam" id="PF13435">
    <property type="entry name" value="Cytochrome_C554"/>
    <property type="match status" value="1"/>
</dbReference>
<keyword evidence="1" id="KW-0732">Signal</keyword>
<evidence type="ECO:0000313" key="4">
    <source>
        <dbReference type="EMBL" id="CAI4032888.1"/>
    </source>
</evidence>
<reference evidence="4" key="1">
    <citation type="submission" date="2022-10" db="EMBL/GenBank/DDBJ databases">
        <authorList>
            <person name="Koch H."/>
        </authorList>
    </citation>
    <scope>NUCLEOTIDE SEQUENCE</scope>
    <source>
        <strain evidence="4">DNF</strain>
    </source>
</reference>
<name>A0AA86N168_9BACT</name>
<organism evidence="4 5">
    <name type="scientific">Nitrospira tepida</name>
    <dbReference type="NCBI Taxonomy" id="2973512"/>
    <lineage>
        <taxon>Bacteria</taxon>
        <taxon>Pseudomonadati</taxon>
        <taxon>Nitrospirota</taxon>
        <taxon>Nitrospiria</taxon>
        <taxon>Nitrospirales</taxon>
        <taxon>Nitrospiraceae</taxon>
        <taxon>Nitrospira</taxon>
    </lineage>
</organism>
<proteinExistence type="predicted"/>
<accession>A0AA86N168</accession>
<dbReference type="Gene3D" id="1.10.1130.10">
    <property type="entry name" value="Flavocytochrome C3, Chain A"/>
    <property type="match status" value="1"/>
</dbReference>
<evidence type="ECO:0000256" key="1">
    <source>
        <dbReference type="ARBA" id="ARBA00022729"/>
    </source>
</evidence>
<gene>
    <name evidence="4" type="ORF">DNFV4_03318</name>
</gene>
<dbReference type="InterPro" id="IPR023155">
    <property type="entry name" value="Cyt_c-552/4"/>
</dbReference>
<evidence type="ECO:0000256" key="2">
    <source>
        <dbReference type="SAM" id="MobiDB-lite"/>
    </source>
</evidence>
<evidence type="ECO:0000259" key="3">
    <source>
        <dbReference type="Pfam" id="PF13435"/>
    </source>
</evidence>
<feature type="domain" description="Cytochrome c-552/4" evidence="3">
    <location>
        <begin position="77"/>
        <end position="177"/>
    </location>
</feature>
<feature type="region of interest" description="Disordered" evidence="2">
    <location>
        <begin position="37"/>
        <end position="59"/>
    </location>
</feature>
<dbReference type="Proteomes" id="UP001179121">
    <property type="component" value="Chromosome"/>
</dbReference>